<dbReference type="InterPro" id="IPR027417">
    <property type="entry name" value="P-loop_NTPase"/>
</dbReference>
<name>A0A1E1MVP1_RHYSE</name>
<protein>
    <recommendedName>
        <fullName evidence="3">Nephrocystin 3-like N-terminal domain-containing protein</fullName>
    </recommendedName>
</protein>
<dbReference type="Gene3D" id="3.40.50.300">
    <property type="entry name" value="P-loop containing nucleotide triphosphate hydrolases"/>
    <property type="match status" value="1"/>
</dbReference>
<dbReference type="InterPro" id="IPR036770">
    <property type="entry name" value="Ankyrin_rpt-contain_sf"/>
</dbReference>
<proteinExistence type="predicted"/>
<dbReference type="Proteomes" id="UP000177625">
    <property type="component" value="Unassembled WGS sequence"/>
</dbReference>
<evidence type="ECO:0000256" key="2">
    <source>
        <dbReference type="PROSITE-ProRule" id="PRU00023"/>
    </source>
</evidence>
<dbReference type="Pfam" id="PF00023">
    <property type="entry name" value="Ank"/>
    <property type="match status" value="1"/>
</dbReference>
<sequence>MASASYRHPVIPEVAGLAHGIDTETKVSLIEQFYFTKFDERLTSLTAAQGKTCRWFLTTAEYMSWNDTDQRQDHGGFLWIKGHPGTGKSTLMKLLFEEKKLNIKHDPSRIILFFFFLARGTIEEKSITGLYRSLLHQLFAKQVDLRETLEWMTNDGAKSVQRNGWSEETLKQTMVHAIKKLGSRSLTIFVDALDECDTTQTANMVAFFEELCDFAEDSQVRLQVCFSSRHYPTVMIQKGIKITLEHQVGHKDDIEQYVKSKLKIGKSKPAESLRSELLEKSSSIFLWVVLVLDILDSEYPDSSGSIKKIRDRLKEIPQTLTDLFELILIRDGDNLDRLQICLMWILFAARPMKPEELYFAVQFKLDKECSGIWDEEDMDLDQMKYYVRSSSKGLAEVTRNKASEVQFIHESVRDFLLGRYGPQWSGIPGNFVGHSHEHLRNCCFAQVNVSALLDNSTLPNIINATQLRETISPFLGYSLHNILHHAKIAQQNNINQGDFLHHFPVERWTVLSSFLEKYEVRRYRGVTVGLLYILAEKNLADLIQIHPGRGSAFLIEDQRYGCPLFAALATSSNEAVEAILEAQLADTPTSSQLRIFWGQSYHDGHPWLKQKRQTEVIPRAKTIFERGFVFSQTKSVFHYIKENRVEVLIAFYLINVADVDFRKINDTTPLSWAVDQGYDSAVKVLLEKEGVDVNSRDHGFSTPLLIAVTKRNRAIVSSFLGKKGVDVNATNFGGRSPLCQAIEQEDAGIVKLFLTRQDIRVNYRTPSGIAPLDFAATGETPPW</sequence>
<dbReference type="InterPro" id="IPR002110">
    <property type="entry name" value="Ankyrin_rpt"/>
</dbReference>
<dbReference type="SUPFAM" id="SSF52540">
    <property type="entry name" value="P-loop containing nucleoside triphosphate hydrolases"/>
    <property type="match status" value="1"/>
</dbReference>
<dbReference type="EMBL" id="FJVC01000687">
    <property type="protein sequence ID" value="CZT53153.1"/>
    <property type="molecule type" value="Genomic_DNA"/>
</dbReference>
<keyword evidence="1" id="KW-0677">Repeat</keyword>
<feature type="domain" description="Nephrocystin 3-like N-terminal" evidence="3">
    <location>
        <begin position="52"/>
        <end position="229"/>
    </location>
</feature>
<dbReference type="InterPro" id="IPR056884">
    <property type="entry name" value="NPHP3-like_N"/>
</dbReference>
<dbReference type="SUPFAM" id="SSF48403">
    <property type="entry name" value="Ankyrin repeat"/>
    <property type="match status" value="1"/>
</dbReference>
<dbReference type="AlphaFoldDB" id="A0A1E1MVP1"/>
<organism evidence="4 5">
    <name type="scientific">Rhynchosporium secalis</name>
    <name type="common">Barley scald fungus</name>
    <dbReference type="NCBI Taxonomy" id="38038"/>
    <lineage>
        <taxon>Eukaryota</taxon>
        <taxon>Fungi</taxon>
        <taxon>Dikarya</taxon>
        <taxon>Ascomycota</taxon>
        <taxon>Pezizomycotina</taxon>
        <taxon>Leotiomycetes</taxon>
        <taxon>Helotiales</taxon>
        <taxon>Ploettnerulaceae</taxon>
        <taxon>Rhynchosporium</taxon>
    </lineage>
</organism>
<evidence type="ECO:0000313" key="5">
    <source>
        <dbReference type="Proteomes" id="UP000177625"/>
    </source>
</evidence>
<dbReference type="PANTHER" id="PTHR10039:SF5">
    <property type="entry name" value="NACHT DOMAIN-CONTAINING PROTEIN"/>
    <property type="match status" value="1"/>
</dbReference>
<keyword evidence="5" id="KW-1185">Reference proteome</keyword>
<dbReference type="SMART" id="SM00248">
    <property type="entry name" value="ANK"/>
    <property type="match status" value="3"/>
</dbReference>
<accession>A0A1E1MVP1</accession>
<dbReference type="Gene3D" id="1.25.40.20">
    <property type="entry name" value="Ankyrin repeat-containing domain"/>
    <property type="match status" value="1"/>
</dbReference>
<dbReference type="PANTHER" id="PTHR10039">
    <property type="entry name" value="AMELOGENIN"/>
    <property type="match status" value="1"/>
</dbReference>
<gene>
    <name evidence="4" type="ORF">RSE6_14610</name>
</gene>
<dbReference type="PROSITE" id="PS50088">
    <property type="entry name" value="ANK_REPEAT"/>
    <property type="match status" value="1"/>
</dbReference>
<evidence type="ECO:0000259" key="3">
    <source>
        <dbReference type="Pfam" id="PF24883"/>
    </source>
</evidence>
<evidence type="ECO:0000313" key="4">
    <source>
        <dbReference type="EMBL" id="CZT53153.1"/>
    </source>
</evidence>
<evidence type="ECO:0000256" key="1">
    <source>
        <dbReference type="ARBA" id="ARBA00022737"/>
    </source>
</evidence>
<keyword evidence="2" id="KW-0040">ANK repeat</keyword>
<dbReference type="Pfam" id="PF24883">
    <property type="entry name" value="NPHP3_N"/>
    <property type="match status" value="1"/>
</dbReference>
<reference evidence="5" key="1">
    <citation type="submission" date="2016-03" db="EMBL/GenBank/DDBJ databases">
        <authorList>
            <person name="Guldener U."/>
        </authorList>
    </citation>
    <scope>NUCLEOTIDE SEQUENCE [LARGE SCALE GENOMIC DNA]</scope>
</reference>
<feature type="repeat" description="ANK" evidence="2">
    <location>
        <begin position="665"/>
        <end position="698"/>
    </location>
</feature>